<dbReference type="Pfam" id="PF07690">
    <property type="entry name" value="MFS_1"/>
    <property type="match status" value="1"/>
</dbReference>
<evidence type="ECO:0000256" key="3">
    <source>
        <dbReference type="ARBA" id="ARBA00022989"/>
    </source>
</evidence>
<dbReference type="SUPFAM" id="SSF103473">
    <property type="entry name" value="MFS general substrate transporter"/>
    <property type="match status" value="1"/>
</dbReference>
<evidence type="ECO:0000256" key="4">
    <source>
        <dbReference type="ARBA" id="ARBA00023136"/>
    </source>
</evidence>
<feature type="non-terminal residue" evidence="8">
    <location>
        <position position="319"/>
    </location>
</feature>
<reference evidence="8" key="2">
    <citation type="journal article" date="2014" name="ISME J.">
        <title>Microbial stratification in low pH oxic and suboxic macroscopic growths along an acid mine drainage.</title>
        <authorList>
            <person name="Mendez-Garcia C."/>
            <person name="Mesa V."/>
            <person name="Sprenger R.R."/>
            <person name="Richter M."/>
            <person name="Diez M.S."/>
            <person name="Solano J."/>
            <person name="Bargiela R."/>
            <person name="Golyshina O.V."/>
            <person name="Manteca A."/>
            <person name="Ramos J.L."/>
            <person name="Gallego J.R."/>
            <person name="Llorente I."/>
            <person name="Martins Dos Santos V.A."/>
            <person name="Jensen O.N."/>
            <person name="Pelaez A.I."/>
            <person name="Sanchez J."/>
            <person name="Ferrer M."/>
        </authorList>
    </citation>
    <scope>NUCLEOTIDE SEQUENCE</scope>
</reference>
<evidence type="ECO:0000313" key="8">
    <source>
        <dbReference type="EMBL" id="EQD72774.1"/>
    </source>
</evidence>
<feature type="compositionally biased region" description="Low complexity" evidence="5">
    <location>
        <begin position="302"/>
        <end position="319"/>
    </location>
</feature>
<dbReference type="InterPro" id="IPR020846">
    <property type="entry name" value="MFS_dom"/>
</dbReference>
<sequence length="319" mass="33723">GLLGGAWITQNYGWQLTYHTVIPVALVVLVLAWALLRESRNRFDQPVDAPGATFLALALVFFLVGLTEGPTWGWNSFDAYSLGGLPLGTPELFLLAAASLGAFLLWERRTPRPIVDFAKLRERSILAANLSGVLAGTAMFLLFVGLVARVEASPPVGLGKDALAFGLYAFPSALSILFVAPVVGRSISRFGPKFAMVLGSLLLLIGGLLLTFFNTSVPDLILGPIPTFAGVVTLFIAMTNLVVVSSRPQEVGVQTGMNATFRSLGTAVGPIVASTILASLLATYTVTVRGCRSFPSRPRPTGPSSWSSASSPSWGPSPF</sequence>
<dbReference type="GO" id="GO:0016020">
    <property type="term" value="C:membrane"/>
    <property type="evidence" value="ECO:0007669"/>
    <property type="project" value="UniProtKB-SubCell"/>
</dbReference>
<reference evidence="8" key="1">
    <citation type="submission" date="2013-08" db="EMBL/GenBank/DDBJ databases">
        <authorList>
            <person name="Mendez C."/>
            <person name="Richter M."/>
            <person name="Ferrer M."/>
            <person name="Sanchez J."/>
        </authorList>
    </citation>
    <scope>NUCLEOTIDE SEQUENCE</scope>
</reference>
<feature type="transmembrane region" description="Helical" evidence="6">
    <location>
        <begin position="126"/>
        <end position="150"/>
    </location>
</feature>
<feature type="transmembrane region" description="Helical" evidence="6">
    <location>
        <begin position="87"/>
        <end position="106"/>
    </location>
</feature>
<dbReference type="PANTHER" id="PTHR42718:SF35">
    <property type="entry name" value="BLL0718 PROTEIN"/>
    <property type="match status" value="1"/>
</dbReference>
<keyword evidence="2 6" id="KW-0812">Transmembrane</keyword>
<name>T1CUU2_9ZZZZ</name>
<feature type="transmembrane region" description="Helical" evidence="6">
    <location>
        <begin position="264"/>
        <end position="286"/>
    </location>
</feature>
<evidence type="ECO:0000256" key="6">
    <source>
        <dbReference type="SAM" id="Phobius"/>
    </source>
</evidence>
<evidence type="ECO:0000259" key="7">
    <source>
        <dbReference type="PROSITE" id="PS50850"/>
    </source>
</evidence>
<gene>
    <name evidence="8" type="ORF">B1B_03570</name>
</gene>
<accession>T1CUU2</accession>
<feature type="transmembrane region" description="Helical" evidence="6">
    <location>
        <begin position="194"/>
        <end position="213"/>
    </location>
</feature>
<comment type="subcellular location">
    <subcellularLocation>
        <location evidence="1">Membrane</location>
        <topology evidence="1">Multi-pass membrane protein</topology>
    </subcellularLocation>
</comment>
<feature type="region of interest" description="Disordered" evidence="5">
    <location>
        <begin position="294"/>
        <end position="319"/>
    </location>
</feature>
<dbReference type="InterPro" id="IPR036259">
    <property type="entry name" value="MFS_trans_sf"/>
</dbReference>
<dbReference type="EMBL" id="AUZY01002202">
    <property type="protein sequence ID" value="EQD72774.1"/>
    <property type="molecule type" value="Genomic_DNA"/>
</dbReference>
<keyword evidence="4 6" id="KW-0472">Membrane</keyword>
<evidence type="ECO:0000256" key="5">
    <source>
        <dbReference type="SAM" id="MobiDB-lite"/>
    </source>
</evidence>
<organism evidence="8">
    <name type="scientific">mine drainage metagenome</name>
    <dbReference type="NCBI Taxonomy" id="410659"/>
    <lineage>
        <taxon>unclassified sequences</taxon>
        <taxon>metagenomes</taxon>
        <taxon>ecological metagenomes</taxon>
    </lineage>
</organism>
<dbReference type="InterPro" id="IPR011701">
    <property type="entry name" value="MFS"/>
</dbReference>
<dbReference type="GO" id="GO:0022857">
    <property type="term" value="F:transmembrane transporter activity"/>
    <property type="evidence" value="ECO:0007669"/>
    <property type="project" value="InterPro"/>
</dbReference>
<feature type="non-terminal residue" evidence="8">
    <location>
        <position position="1"/>
    </location>
</feature>
<protein>
    <submittedName>
        <fullName evidence="8">Multidrug resistance protein</fullName>
    </submittedName>
</protein>
<feature type="domain" description="Major facilitator superfamily (MFS) profile" evidence="7">
    <location>
        <begin position="1"/>
        <end position="319"/>
    </location>
</feature>
<dbReference type="Gene3D" id="1.20.1250.20">
    <property type="entry name" value="MFS general substrate transporter like domains"/>
    <property type="match status" value="1"/>
</dbReference>
<keyword evidence="3 6" id="KW-1133">Transmembrane helix</keyword>
<comment type="caution">
    <text evidence="8">The sequence shown here is derived from an EMBL/GenBank/DDBJ whole genome shotgun (WGS) entry which is preliminary data.</text>
</comment>
<evidence type="ECO:0000256" key="2">
    <source>
        <dbReference type="ARBA" id="ARBA00022692"/>
    </source>
</evidence>
<feature type="transmembrane region" description="Helical" evidence="6">
    <location>
        <begin position="225"/>
        <end position="243"/>
    </location>
</feature>
<evidence type="ECO:0000256" key="1">
    <source>
        <dbReference type="ARBA" id="ARBA00004141"/>
    </source>
</evidence>
<proteinExistence type="predicted"/>
<dbReference type="PANTHER" id="PTHR42718">
    <property type="entry name" value="MAJOR FACILITATOR SUPERFAMILY MULTIDRUG TRANSPORTER MFSC"/>
    <property type="match status" value="1"/>
</dbReference>
<feature type="transmembrane region" description="Helical" evidence="6">
    <location>
        <begin position="162"/>
        <end position="182"/>
    </location>
</feature>
<dbReference type="PROSITE" id="PS50850">
    <property type="entry name" value="MFS"/>
    <property type="match status" value="1"/>
</dbReference>
<feature type="transmembrane region" description="Helical" evidence="6">
    <location>
        <begin position="48"/>
        <end position="67"/>
    </location>
</feature>
<feature type="transmembrane region" description="Helical" evidence="6">
    <location>
        <begin position="16"/>
        <end position="36"/>
    </location>
</feature>
<dbReference type="AlphaFoldDB" id="T1CUU2"/>